<dbReference type="HOGENOM" id="CLU_2307535_0_0_1"/>
<name>U9TA89_RHIID</name>
<accession>U9TA89</accession>
<dbReference type="VEuPathDB" id="FungiDB:RhiirFUN_014312"/>
<dbReference type="AlphaFoldDB" id="U9TA89"/>
<dbReference type="EMBL" id="KI295171">
    <property type="protein sequence ID" value="ESA03243.1"/>
    <property type="molecule type" value="Genomic_DNA"/>
</dbReference>
<gene>
    <name evidence="1" type="ORF">GLOINDRAFT_5747</name>
</gene>
<reference evidence="1" key="1">
    <citation type="submission" date="2013-07" db="EMBL/GenBank/DDBJ databases">
        <title>The genome of an arbuscular mycorrhizal fungus provides insights into the evolution of the oldest plant symbiosis.</title>
        <authorList>
            <consortium name="DOE Joint Genome Institute"/>
            <person name="Tisserant E."/>
            <person name="Malbreil M."/>
            <person name="Kuo A."/>
            <person name="Kohler A."/>
            <person name="Symeonidi A."/>
            <person name="Balestrini R."/>
            <person name="Charron P."/>
            <person name="Duensing N."/>
            <person name="Frei-dit-Frey N."/>
            <person name="Gianinazzi-Pearson V."/>
            <person name="Gilbert B."/>
            <person name="Handa Y."/>
            <person name="Hijri M."/>
            <person name="Kaul R."/>
            <person name="Kawaguchi M."/>
            <person name="Krajinski F."/>
            <person name="Lammers P."/>
            <person name="Lapierre D."/>
            <person name="Masclaux F.G."/>
            <person name="Murat C."/>
            <person name="Morin E."/>
            <person name="Ndikumana S."/>
            <person name="Pagni M."/>
            <person name="Petitpierre D."/>
            <person name="Requena N."/>
            <person name="Rosikiewicz P."/>
            <person name="Riley R."/>
            <person name="Saito K."/>
            <person name="San Clemente H."/>
            <person name="Shapiro H."/>
            <person name="van Tuinen D."/>
            <person name="Becard G."/>
            <person name="Bonfante P."/>
            <person name="Paszkowski U."/>
            <person name="Shachar-Hill Y."/>
            <person name="Young J.P."/>
            <person name="Sanders I.R."/>
            <person name="Henrissat B."/>
            <person name="Rensing S.A."/>
            <person name="Grigoriev I.V."/>
            <person name="Corradi N."/>
            <person name="Roux C."/>
            <person name="Martin F."/>
        </authorList>
    </citation>
    <scope>NUCLEOTIDE SEQUENCE</scope>
    <source>
        <strain evidence="1">DAOM 197198</strain>
    </source>
</reference>
<organism evidence="1">
    <name type="scientific">Rhizophagus irregularis (strain DAOM 181602 / DAOM 197198 / MUCL 43194)</name>
    <name type="common">Arbuscular mycorrhizal fungus</name>
    <name type="synonym">Glomus intraradices</name>
    <dbReference type="NCBI Taxonomy" id="747089"/>
    <lineage>
        <taxon>Eukaryota</taxon>
        <taxon>Fungi</taxon>
        <taxon>Fungi incertae sedis</taxon>
        <taxon>Mucoromycota</taxon>
        <taxon>Glomeromycotina</taxon>
        <taxon>Glomeromycetes</taxon>
        <taxon>Glomerales</taxon>
        <taxon>Glomeraceae</taxon>
        <taxon>Rhizophagus</taxon>
    </lineage>
</organism>
<sequence>MAERRCLNFNPLPPCLPNLFLHYAYSAAAAVEKNYTGNTNSASTKIDSVEDVNYKEFEKKLSKVLEISRWNCNHNHEAAYQEFSEQFFICFCLPVLQFKQ</sequence>
<protein>
    <submittedName>
        <fullName evidence="1">Uncharacterized protein</fullName>
    </submittedName>
</protein>
<proteinExistence type="predicted"/>
<evidence type="ECO:0000313" key="1">
    <source>
        <dbReference type="EMBL" id="ESA03243.1"/>
    </source>
</evidence>